<accession>A0A8X6V7D6</accession>
<dbReference type="AlphaFoldDB" id="A0A8X6V7D6"/>
<dbReference type="InterPro" id="IPR036397">
    <property type="entry name" value="RNaseH_sf"/>
</dbReference>
<dbReference type="GO" id="GO:0006313">
    <property type="term" value="P:DNA transposition"/>
    <property type="evidence" value="ECO:0007669"/>
    <property type="project" value="InterPro"/>
</dbReference>
<keyword evidence="4" id="KW-1185">Reference proteome</keyword>
<feature type="compositionally biased region" description="Basic and acidic residues" evidence="1">
    <location>
        <begin position="1"/>
        <end position="17"/>
    </location>
</feature>
<evidence type="ECO:0000313" key="4">
    <source>
        <dbReference type="Proteomes" id="UP000887159"/>
    </source>
</evidence>
<protein>
    <submittedName>
        <fullName evidence="3">Transposable element Tcb1 transposase</fullName>
    </submittedName>
</protein>
<organism evidence="3 4">
    <name type="scientific">Trichonephila clavipes</name>
    <name type="common">Golden silk orbweaver</name>
    <name type="synonym">Nephila clavipes</name>
    <dbReference type="NCBI Taxonomy" id="2585209"/>
    <lineage>
        <taxon>Eukaryota</taxon>
        <taxon>Metazoa</taxon>
        <taxon>Ecdysozoa</taxon>
        <taxon>Arthropoda</taxon>
        <taxon>Chelicerata</taxon>
        <taxon>Arachnida</taxon>
        <taxon>Araneae</taxon>
        <taxon>Araneomorphae</taxon>
        <taxon>Entelegynae</taxon>
        <taxon>Araneoidea</taxon>
        <taxon>Nephilidae</taxon>
        <taxon>Trichonephila</taxon>
    </lineage>
</organism>
<feature type="region of interest" description="Disordered" evidence="1">
    <location>
        <begin position="1"/>
        <end position="25"/>
    </location>
</feature>
<evidence type="ECO:0000313" key="3">
    <source>
        <dbReference type="EMBL" id="GFY07612.1"/>
    </source>
</evidence>
<proteinExistence type="predicted"/>
<dbReference type="InterPro" id="IPR002492">
    <property type="entry name" value="Transposase_Tc1-like"/>
</dbReference>
<dbReference type="Gene3D" id="3.30.420.10">
    <property type="entry name" value="Ribonuclease H-like superfamily/Ribonuclease H"/>
    <property type="match status" value="2"/>
</dbReference>
<dbReference type="GO" id="GO:0015074">
    <property type="term" value="P:DNA integration"/>
    <property type="evidence" value="ECO:0007669"/>
    <property type="project" value="InterPro"/>
</dbReference>
<sequence length="229" mass="26561">MRICDRLMQEGTTDGRGRSHPPQCTTSREDRQIVLMTVTDRSVTSRIVAQPIESVTHHSVSARTIRRRLQQSCLPARRPLLGLPLTQNYRRLRRRWCDERRMWAAEWNAVVFIDESHICLQQHDDRIRVWRHRGDSMLNSCVIHPHSGPAPGIMGLAKAIFQQDNARPHVARIVQRFFLNHLIELLLWPARSPDHSPIGNMWFMVAQRLTQITPPAATPDQLWQRVEAA</sequence>
<dbReference type="Proteomes" id="UP000887159">
    <property type="component" value="Unassembled WGS sequence"/>
</dbReference>
<reference evidence="3" key="1">
    <citation type="submission" date="2020-08" db="EMBL/GenBank/DDBJ databases">
        <title>Multicomponent nature underlies the extraordinary mechanical properties of spider dragline silk.</title>
        <authorList>
            <person name="Kono N."/>
            <person name="Nakamura H."/>
            <person name="Mori M."/>
            <person name="Yoshida Y."/>
            <person name="Ohtoshi R."/>
            <person name="Malay A.D."/>
            <person name="Moran D.A.P."/>
            <person name="Tomita M."/>
            <person name="Numata K."/>
            <person name="Arakawa K."/>
        </authorList>
    </citation>
    <scope>NUCLEOTIDE SEQUENCE</scope>
</reference>
<comment type="caution">
    <text evidence="3">The sequence shown here is derived from an EMBL/GenBank/DDBJ whole genome shotgun (WGS) entry which is preliminary data.</text>
</comment>
<dbReference type="Pfam" id="PF01498">
    <property type="entry name" value="HTH_Tnp_Tc3_2"/>
    <property type="match status" value="1"/>
</dbReference>
<evidence type="ECO:0000256" key="1">
    <source>
        <dbReference type="SAM" id="MobiDB-lite"/>
    </source>
</evidence>
<gene>
    <name evidence="3" type="primary">NCL1_21065</name>
    <name evidence="3" type="ORF">TNCV_4094821</name>
</gene>
<dbReference type="GO" id="GO:0003677">
    <property type="term" value="F:DNA binding"/>
    <property type="evidence" value="ECO:0007669"/>
    <property type="project" value="InterPro"/>
</dbReference>
<evidence type="ECO:0000259" key="2">
    <source>
        <dbReference type="Pfam" id="PF01498"/>
    </source>
</evidence>
<name>A0A8X6V7D6_TRICX</name>
<dbReference type="EMBL" id="BMAU01021276">
    <property type="protein sequence ID" value="GFY07612.1"/>
    <property type="molecule type" value="Genomic_DNA"/>
</dbReference>
<feature type="domain" description="Transposase Tc1-like" evidence="2">
    <location>
        <begin position="30"/>
        <end position="100"/>
    </location>
</feature>